<keyword evidence="1" id="KW-0004">4Fe-4S</keyword>
<keyword evidence="6" id="KW-0540">Nuclease</keyword>
<feature type="domain" description="HhH-GPD" evidence="5">
    <location>
        <begin position="39"/>
        <end position="195"/>
    </location>
</feature>
<dbReference type="Gene3D" id="1.10.340.30">
    <property type="entry name" value="Hypothetical protein, domain 2"/>
    <property type="match status" value="1"/>
</dbReference>
<sequence>MPSANLTLPALYHTLAAALGPSGWWPAESKYEILVGAILVQNTNWRNVDRSLTNLRQGPGFDPAKLAALKQADWIELIRPSGFYQNKSKALMALFQFLQPAAFDLAAIGRRPPAQLRQQLLALPGIGNETADAMRLYAFDQPTFIADLYARRLFGWLGQPFPTYSKLAQVTTAVVQWPLADAQEFHGLIDNFGKTVKSQVAFDASFLSRTTLNLSPTKKQTP</sequence>
<evidence type="ECO:0000313" key="6">
    <source>
        <dbReference type="EMBL" id="MFD1399736.1"/>
    </source>
</evidence>
<dbReference type="PIRSF" id="PIRSF001435">
    <property type="entry name" value="Nth"/>
    <property type="match status" value="1"/>
</dbReference>
<dbReference type="PANTHER" id="PTHR10359">
    <property type="entry name" value="A/G-SPECIFIC ADENINE GLYCOSYLASE/ENDONUCLEASE III"/>
    <property type="match status" value="1"/>
</dbReference>
<keyword evidence="4" id="KW-0411">Iron-sulfur</keyword>
<dbReference type="SMART" id="SM00478">
    <property type="entry name" value="ENDO3c"/>
    <property type="match status" value="1"/>
</dbReference>
<keyword evidence="7" id="KW-1185">Reference proteome</keyword>
<dbReference type="Pfam" id="PF00730">
    <property type="entry name" value="HhH-GPD"/>
    <property type="match status" value="1"/>
</dbReference>
<dbReference type="InterPro" id="IPR003265">
    <property type="entry name" value="HhH-GPD_domain"/>
</dbReference>
<accession>A0ABW4BIB2</accession>
<evidence type="ECO:0000256" key="1">
    <source>
        <dbReference type="ARBA" id="ARBA00022485"/>
    </source>
</evidence>
<evidence type="ECO:0000259" key="5">
    <source>
        <dbReference type="SMART" id="SM00478"/>
    </source>
</evidence>
<keyword evidence="6" id="KW-0255">Endonuclease</keyword>
<organism evidence="6 7">
    <name type="scientific">Lacticaseibacillus suilingensis</name>
    <dbReference type="NCBI Taxonomy" id="2799577"/>
    <lineage>
        <taxon>Bacteria</taxon>
        <taxon>Bacillati</taxon>
        <taxon>Bacillota</taxon>
        <taxon>Bacilli</taxon>
        <taxon>Lactobacillales</taxon>
        <taxon>Lactobacillaceae</taxon>
        <taxon>Lacticaseibacillus</taxon>
    </lineage>
</organism>
<dbReference type="InterPro" id="IPR011257">
    <property type="entry name" value="DNA_glycosylase"/>
</dbReference>
<dbReference type="EMBL" id="JBHTOA010000040">
    <property type="protein sequence ID" value="MFD1399736.1"/>
    <property type="molecule type" value="Genomic_DNA"/>
</dbReference>
<protein>
    <submittedName>
        <fullName evidence="6">Endonuclease III domain-containing protein</fullName>
    </submittedName>
</protein>
<dbReference type="GO" id="GO:0004519">
    <property type="term" value="F:endonuclease activity"/>
    <property type="evidence" value="ECO:0007669"/>
    <property type="project" value="UniProtKB-KW"/>
</dbReference>
<dbReference type="PANTHER" id="PTHR10359:SF19">
    <property type="entry name" value="DNA REPAIR GLYCOSYLASE MJ1434-RELATED"/>
    <property type="match status" value="1"/>
</dbReference>
<comment type="caution">
    <text evidence="6">The sequence shown here is derived from an EMBL/GenBank/DDBJ whole genome shotgun (WGS) entry which is preliminary data.</text>
</comment>
<dbReference type="RefSeq" id="WP_204119094.1">
    <property type="nucleotide sequence ID" value="NZ_BOLV01000011.1"/>
</dbReference>
<gene>
    <name evidence="6" type="ORF">ACFQ41_10500</name>
</gene>
<proteinExistence type="predicted"/>
<evidence type="ECO:0000256" key="4">
    <source>
        <dbReference type="ARBA" id="ARBA00023014"/>
    </source>
</evidence>
<dbReference type="Proteomes" id="UP001597199">
    <property type="component" value="Unassembled WGS sequence"/>
</dbReference>
<name>A0ABW4BIB2_9LACO</name>
<keyword evidence="3" id="KW-0408">Iron</keyword>
<reference evidence="7" key="1">
    <citation type="journal article" date="2019" name="Int. J. Syst. Evol. Microbiol.">
        <title>The Global Catalogue of Microorganisms (GCM) 10K type strain sequencing project: providing services to taxonomists for standard genome sequencing and annotation.</title>
        <authorList>
            <consortium name="The Broad Institute Genomics Platform"/>
            <consortium name="The Broad Institute Genome Sequencing Center for Infectious Disease"/>
            <person name="Wu L."/>
            <person name="Ma J."/>
        </authorList>
    </citation>
    <scope>NUCLEOTIDE SEQUENCE [LARGE SCALE GENOMIC DNA]</scope>
    <source>
        <strain evidence="7">CCM 9110</strain>
    </source>
</reference>
<evidence type="ECO:0000313" key="7">
    <source>
        <dbReference type="Proteomes" id="UP001597199"/>
    </source>
</evidence>
<evidence type="ECO:0000256" key="2">
    <source>
        <dbReference type="ARBA" id="ARBA00022723"/>
    </source>
</evidence>
<dbReference type="SUPFAM" id="SSF48150">
    <property type="entry name" value="DNA-glycosylase"/>
    <property type="match status" value="1"/>
</dbReference>
<keyword evidence="6" id="KW-0378">Hydrolase</keyword>
<keyword evidence="2" id="KW-0479">Metal-binding</keyword>
<dbReference type="CDD" id="cd00056">
    <property type="entry name" value="ENDO3c"/>
    <property type="match status" value="1"/>
</dbReference>
<evidence type="ECO:0000256" key="3">
    <source>
        <dbReference type="ARBA" id="ARBA00023004"/>
    </source>
</evidence>